<proteinExistence type="predicted"/>
<name>A0ABW2G8B8_9ACTN</name>
<comment type="caution">
    <text evidence="1">The sequence shown here is derived from an EMBL/GenBank/DDBJ whole genome shotgun (WGS) entry which is preliminary data.</text>
</comment>
<dbReference type="EMBL" id="JBHSZO010000002">
    <property type="protein sequence ID" value="MFC7216984.1"/>
    <property type="molecule type" value="Genomic_DNA"/>
</dbReference>
<organism evidence="1 2">
    <name type="scientific">Streptomyces polyrhachis</name>
    <dbReference type="NCBI Taxonomy" id="1282885"/>
    <lineage>
        <taxon>Bacteria</taxon>
        <taxon>Bacillati</taxon>
        <taxon>Actinomycetota</taxon>
        <taxon>Actinomycetes</taxon>
        <taxon>Kitasatosporales</taxon>
        <taxon>Streptomycetaceae</taxon>
        <taxon>Streptomyces</taxon>
    </lineage>
</organism>
<gene>
    <name evidence="1" type="ORF">ACFQLX_02175</name>
</gene>
<dbReference type="RefSeq" id="WP_386411212.1">
    <property type="nucleotide sequence ID" value="NZ_JBHSZO010000002.1"/>
</dbReference>
<reference evidence="2" key="1">
    <citation type="journal article" date="2019" name="Int. J. Syst. Evol. Microbiol.">
        <title>The Global Catalogue of Microorganisms (GCM) 10K type strain sequencing project: providing services to taxonomists for standard genome sequencing and annotation.</title>
        <authorList>
            <consortium name="The Broad Institute Genomics Platform"/>
            <consortium name="The Broad Institute Genome Sequencing Center for Infectious Disease"/>
            <person name="Wu L."/>
            <person name="Ma J."/>
        </authorList>
    </citation>
    <scope>NUCLEOTIDE SEQUENCE [LARGE SCALE GENOMIC DNA]</scope>
    <source>
        <strain evidence="2">CGMCC 1.13681</strain>
    </source>
</reference>
<sequence length="42" mass="4276">MTVRPKSPKPDLIALCTAAGLGIRAVMTGGTAKYAGARSTRS</sequence>
<accession>A0ABW2G8B8</accession>
<keyword evidence="2" id="KW-1185">Reference proteome</keyword>
<protein>
    <submittedName>
        <fullName evidence="1">Uncharacterized protein</fullName>
    </submittedName>
</protein>
<evidence type="ECO:0000313" key="1">
    <source>
        <dbReference type="EMBL" id="MFC7216984.1"/>
    </source>
</evidence>
<evidence type="ECO:0000313" key="2">
    <source>
        <dbReference type="Proteomes" id="UP001596413"/>
    </source>
</evidence>
<dbReference type="Proteomes" id="UP001596413">
    <property type="component" value="Unassembled WGS sequence"/>
</dbReference>